<sequence>MSVNRGSGSSDASQTGTIIDLSLVGLHTDGEHLVLKAAGNTRFLLPINDELLAAVRGDRARLELLQNADTISPREIQGRVRAGDSADKISQESGIPIGHIHRYERPVLDERAFVARQARSATVGTQSDAPELGDLVTDRLASREVDIASIEWDAVKPPGGRWRVIARYMVGAEPTAATWTFDPRTMVLTAIDDEARWLSETAIIDEPIPRRRHLSSVRDEPFDVQAFPDGAAPAGADSVAPVYSLETGQIKAVVDTEALLDDLAARRGVRQPVEGPCDESAGDVSAGGSSAVVPLTGAIPVRATDGADAAGAADVADTHGSESDTVARGAGAAAAPTARATADADASPEAQPELELGDSVPPAEQARSAKGNRRQRSQMPTWDEIVFGAKTD</sequence>
<dbReference type="EMBL" id="VFNV01000001">
    <property type="protein sequence ID" value="TQK75563.1"/>
    <property type="molecule type" value="Genomic_DNA"/>
</dbReference>
<accession>A0A542SLR3</accession>
<protein>
    <submittedName>
        <fullName evidence="3">DUF3071 family protein</fullName>
    </submittedName>
</protein>
<reference evidence="3 4" key="1">
    <citation type="submission" date="2019-06" db="EMBL/GenBank/DDBJ databases">
        <title>Sequencing the genomes of 1000 actinobacteria strains.</title>
        <authorList>
            <person name="Klenk H.-P."/>
        </authorList>
    </citation>
    <scope>NUCLEOTIDE SEQUENCE [LARGE SCALE GENOMIC DNA]</scope>
    <source>
        <strain evidence="3 4">DSM 10596</strain>
    </source>
</reference>
<feature type="compositionally biased region" description="Low complexity" evidence="1">
    <location>
        <begin position="327"/>
        <end position="345"/>
    </location>
</feature>
<dbReference type="RefSeq" id="WP_246043455.1">
    <property type="nucleotide sequence ID" value="NZ_BAAATB010000001.1"/>
</dbReference>
<dbReference type="NCBIfam" id="NF040712">
    <property type="entry name" value="SepH"/>
    <property type="match status" value="1"/>
</dbReference>
<organism evidence="3 4">
    <name type="scientific">Rarobacter incanus</name>
    <dbReference type="NCBI Taxonomy" id="153494"/>
    <lineage>
        <taxon>Bacteria</taxon>
        <taxon>Bacillati</taxon>
        <taxon>Actinomycetota</taxon>
        <taxon>Actinomycetes</taxon>
        <taxon>Micrococcales</taxon>
        <taxon>Rarobacteraceae</taxon>
        <taxon>Rarobacter</taxon>
    </lineage>
</organism>
<dbReference type="InterPro" id="IPR021421">
    <property type="entry name" value="DUF3071"/>
</dbReference>
<comment type="caution">
    <text evidence="3">The sequence shown here is derived from an EMBL/GenBank/DDBJ whole genome shotgun (WGS) entry which is preliminary data.</text>
</comment>
<evidence type="ECO:0000256" key="1">
    <source>
        <dbReference type="SAM" id="MobiDB-lite"/>
    </source>
</evidence>
<evidence type="ECO:0000259" key="2">
    <source>
        <dbReference type="Pfam" id="PF11268"/>
    </source>
</evidence>
<feature type="domain" description="DUF3071" evidence="2">
    <location>
        <begin position="20"/>
        <end position="181"/>
    </location>
</feature>
<feature type="region of interest" description="Disordered" evidence="1">
    <location>
        <begin position="313"/>
        <end position="392"/>
    </location>
</feature>
<dbReference type="Pfam" id="PF11268">
    <property type="entry name" value="DUF3071"/>
    <property type="match status" value="1"/>
</dbReference>
<gene>
    <name evidence="3" type="ORF">FB389_0193</name>
</gene>
<evidence type="ECO:0000313" key="4">
    <source>
        <dbReference type="Proteomes" id="UP000316181"/>
    </source>
</evidence>
<dbReference type="InterPro" id="IPR047682">
    <property type="entry name" value="SepH-like"/>
</dbReference>
<evidence type="ECO:0000313" key="3">
    <source>
        <dbReference type="EMBL" id="TQK75563.1"/>
    </source>
</evidence>
<proteinExistence type="predicted"/>
<name>A0A542SLR3_9MICO</name>
<dbReference type="AlphaFoldDB" id="A0A542SLR3"/>
<keyword evidence="4" id="KW-1185">Reference proteome</keyword>
<dbReference type="Proteomes" id="UP000316181">
    <property type="component" value="Unassembled WGS sequence"/>
</dbReference>